<gene>
    <name evidence="1" type="ORF">D0Z00_000968</name>
</gene>
<evidence type="ECO:0000313" key="1">
    <source>
        <dbReference type="EMBL" id="KAF5101298.1"/>
    </source>
</evidence>
<protein>
    <submittedName>
        <fullName evidence="1">Uncharacterized protein</fullName>
    </submittedName>
</protein>
<reference evidence="1 2" key="1">
    <citation type="journal article" date="2020" name="Front. Microbiol.">
        <title>Phenotypic and Genetic Characterization of the Cheese Ripening Yeast Geotrichum candidum.</title>
        <authorList>
            <person name="Perkins V."/>
            <person name="Vignola S."/>
            <person name="Lessard M.H."/>
            <person name="Plante P.L."/>
            <person name="Corbeil J."/>
            <person name="Dugat-Bony E."/>
            <person name="Frenette M."/>
            <person name="Labrie S."/>
        </authorList>
    </citation>
    <scope>NUCLEOTIDE SEQUENCE [LARGE SCALE GENOMIC DNA]</scope>
    <source>
        <strain evidence="1 2">LMA-1147</strain>
    </source>
</reference>
<comment type="caution">
    <text evidence="1">The sequence shown here is derived from an EMBL/GenBank/DDBJ whole genome shotgun (WGS) entry which is preliminary data.</text>
</comment>
<organism evidence="1 2">
    <name type="scientific">Geotrichum galactomycetum</name>
    <dbReference type="NCBI Taxonomy" id="27317"/>
    <lineage>
        <taxon>Eukaryota</taxon>
        <taxon>Fungi</taxon>
        <taxon>Dikarya</taxon>
        <taxon>Ascomycota</taxon>
        <taxon>Saccharomycotina</taxon>
        <taxon>Dipodascomycetes</taxon>
        <taxon>Dipodascales</taxon>
        <taxon>Dipodascaceae</taxon>
        <taxon>Geotrichum</taxon>
    </lineage>
</organism>
<sequence length="178" mass="18991">MADEGASPSEQFIEAARRNNIDLLHEVIADIKAKQPDNTTAVAELLNSSQDPLGNTPLHLAAANGSYEVLDVLLEQDGLEIDPINRQQGDTPLHAAVRYAETEPEHGAFIVEMLVDVGADPRIKNKAGQRPIDLAADSNTELINVLQGAEFARTAGPVVSIDEEDVAAEDEANGSDSD</sequence>
<proteinExistence type="predicted"/>
<dbReference type="EMBL" id="QVQA01000013">
    <property type="protein sequence ID" value="KAF5101298.1"/>
    <property type="molecule type" value="Genomic_DNA"/>
</dbReference>
<keyword evidence="2" id="KW-1185">Reference proteome</keyword>
<accession>A0ACB6V8S7</accession>
<dbReference type="Proteomes" id="UP000744676">
    <property type="component" value="Unassembled WGS sequence"/>
</dbReference>
<name>A0ACB6V8S7_9ASCO</name>
<evidence type="ECO:0000313" key="2">
    <source>
        <dbReference type="Proteomes" id="UP000744676"/>
    </source>
</evidence>